<keyword evidence="6" id="KW-1133">Transmembrane helix</keyword>
<name>A0ABD1GU07_SALDI</name>
<feature type="region of interest" description="Disordered" evidence="9">
    <location>
        <begin position="1"/>
        <end position="22"/>
    </location>
</feature>
<dbReference type="GO" id="GO:0008270">
    <property type="term" value="F:zinc ion binding"/>
    <property type="evidence" value="ECO:0007669"/>
    <property type="project" value="UniProtKB-KW"/>
</dbReference>
<keyword evidence="5" id="KW-0862">Zinc</keyword>
<dbReference type="FunFam" id="3.30.40.10:FF:000388">
    <property type="entry name" value="Putative RING zinc finger domain superfamily protein"/>
    <property type="match status" value="1"/>
</dbReference>
<comment type="caution">
    <text evidence="11">The sequence shown here is derived from an EMBL/GenBank/DDBJ whole genome shotgun (WGS) entry which is preliminary data.</text>
</comment>
<dbReference type="PANTHER" id="PTHR47168:SF1">
    <property type="entry name" value="OS02G0798600 PROTEIN"/>
    <property type="match status" value="1"/>
</dbReference>
<comment type="subcellular location">
    <subcellularLocation>
        <location evidence="1">Membrane</location>
        <topology evidence="1">Single-pass membrane protein</topology>
    </subcellularLocation>
</comment>
<evidence type="ECO:0000256" key="5">
    <source>
        <dbReference type="ARBA" id="ARBA00022833"/>
    </source>
</evidence>
<keyword evidence="4 8" id="KW-0863">Zinc-finger</keyword>
<protein>
    <submittedName>
        <fullName evidence="11">RING-type E3 ubiquitin transferase</fullName>
        <ecNumber evidence="11">2.3.2.27</ecNumber>
    </submittedName>
</protein>
<evidence type="ECO:0000256" key="3">
    <source>
        <dbReference type="ARBA" id="ARBA00022723"/>
    </source>
</evidence>
<keyword evidence="12" id="KW-1185">Reference proteome</keyword>
<feature type="domain" description="RING-type" evidence="10">
    <location>
        <begin position="414"/>
        <end position="456"/>
    </location>
</feature>
<dbReference type="Gene3D" id="3.30.40.10">
    <property type="entry name" value="Zinc/RING finger domain, C3HC4 (zinc finger)"/>
    <property type="match status" value="1"/>
</dbReference>
<evidence type="ECO:0000256" key="2">
    <source>
        <dbReference type="ARBA" id="ARBA00022692"/>
    </source>
</evidence>
<keyword evidence="11" id="KW-0808">Transferase</keyword>
<accession>A0ABD1GU07</accession>
<feature type="compositionally biased region" description="Polar residues" evidence="9">
    <location>
        <begin position="93"/>
        <end position="102"/>
    </location>
</feature>
<organism evidence="11 12">
    <name type="scientific">Salvia divinorum</name>
    <name type="common">Maria pastora</name>
    <name type="synonym">Diviner's sage</name>
    <dbReference type="NCBI Taxonomy" id="28513"/>
    <lineage>
        <taxon>Eukaryota</taxon>
        <taxon>Viridiplantae</taxon>
        <taxon>Streptophyta</taxon>
        <taxon>Embryophyta</taxon>
        <taxon>Tracheophyta</taxon>
        <taxon>Spermatophyta</taxon>
        <taxon>Magnoliopsida</taxon>
        <taxon>eudicotyledons</taxon>
        <taxon>Gunneridae</taxon>
        <taxon>Pentapetalae</taxon>
        <taxon>asterids</taxon>
        <taxon>lamiids</taxon>
        <taxon>Lamiales</taxon>
        <taxon>Lamiaceae</taxon>
        <taxon>Nepetoideae</taxon>
        <taxon>Mentheae</taxon>
        <taxon>Salviinae</taxon>
        <taxon>Salvia</taxon>
        <taxon>Salvia subgen. Calosphace</taxon>
    </lineage>
</organism>
<dbReference type="InterPro" id="IPR001841">
    <property type="entry name" value="Znf_RING"/>
</dbReference>
<feature type="compositionally biased region" description="Basic residues" evidence="9">
    <location>
        <begin position="1"/>
        <end position="10"/>
    </location>
</feature>
<dbReference type="Pfam" id="PF13639">
    <property type="entry name" value="zf-RING_2"/>
    <property type="match status" value="1"/>
</dbReference>
<keyword evidence="2" id="KW-0812">Transmembrane</keyword>
<reference evidence="11 12" key="1">
    <citation type="submission" date="2024-06" db="EMBL/GenBank/DDBJ databases">
        <title>A chromosome level genome sequence of Diviner's sage (Salvia divinorum).</title>
        <authorList>
            <person name="Ford S.A."/>
            <person name="Ro D.-K."/>
            <person name="Ness R.W."/>
            <person name="Phillips M.A."/>
        </authorList>
    </citation>
    <scope>NUCLEOTIDE SEQUENCE [LARGE SCALE GENOMIC DNA]</scope>
    <source>
        <strain evidence="11">SAF-2024a</strain>
        <tissue evidence="11">Leaf</tissue>
    </source>
</reference>
<evidence type="ECO:0000259" key="10">
    <source>
        <dbReference type="PROSITE" id="PS50089"/>
    </source>
</evidence>
<keyword evidence="11" id="KW-0012">Acyltransferase</keyword>
<evidence type="ECO:0000256" key="1">
    <source>
        <dbReference type="ARBA" id="ARBA00004167"/>
    </source>
</evidence>
<keyword evidence="3" id="KW-0479">Metal-binding</keyword>
<evidence type="ECO:0000256" key="4">
    <source>
        <dbReference type="ARBA" id="ARBA00022771"/>
    </source>
</evidence>
<proteinExistence type="predicted"/>
<evidence type="ECO:0000313" key="11">
    <source>
        <dbReference type="EMBL" id="KAL1546534.1"/>
    </source>
</evidence>
<evidence type="ECO:0000256" key="8">
    <source>
        <dbReference type="PROSITE-ProRule" id="PRU00175"/>
    </source>
</evidence>
<dbReference type="SUPFAM" id="SSF57850">
    <property type="entry name" value="RING/U-box"/>
    <property type="match status" value="1"/>
</dbReference>
<dbReference type="Proteomes" id="UP001567538">
    <property type="component" value="Unassembled WGS sequence"/>
</dbReference>
<dbReference type="GO" id="GO:0061630">
    <property type="term" value="F:ubiquitin protein ligase activity"/>
    <property type="evidence" value="ECO:0007669"/>
    <property type="project" value="UniProtKB-EC"/>
</dbReference>
<evidence type="ECO:0000256" key="7">
    <source>
        <dbReference type="ARBA" id="ARBA00023136"/>
    </source>
</evidence>
<sequence>MAWSTKHRLAPKSSNLSASGESRFRRTKRKLSNIFCGAFRSKSTLQELGDGLDITSVSYAKSLAPVDAQNSTLESSSVFTSEAGDTVSVCENGDSSESTSITEEAFPESGPFNVQSSGDIKTLPQRPAQELVSGSMTNYIAEVIDAPDTIIEDTDSIYQGDDQSQGLSVQHAYSNDIVEYSHDAAVGYNRSDPRDQNLINGDLLRLDLVSISSNSLSSSIAEISSHETRRNSMRLFWDALARRSLRRNIDSPTIVFATGLADDLGSHDRWLLDFSGDLHYYGAGRDLDSFSVGHHRRHDRRWLLRSEASETISDIDEEDQQTALCASGLHLDGTCSCGSFFTAEESSSLASISRIILLAEALFEVLDEIHHQSLSLSLSTLSLPAPGSVVDAFPLKYYKKYINGESDSTDVQQCYICLADYEEGDKLRVLPCNHEFHTPCIDKWLKEVNRVCPVCRHDVCEGRVECSVSNPQV</sequence>
<dbReference type="InterPro" id="IPR051653">
    <property type="entry name" value="E3_ligase_sorting_rcpt"/>
</dbReference>
<dbReference type="PANTHER" id="PTHR47168">
    <property type="entry name" value="RING ZINC FINGER DOMAIN SUPERFAMILY PROTEIN-RELATED"/>
    <property type="match status" value="1"/>
</dbReference>
<feature type="region of interest" description="Disordered" evidence="9">
    <location>
        <begin position="91"/>
        <end position="120"/>
    </location>
</feature>
<evidence type="ECO:0000313" key="12">
    <source>
        <dbReference type="Proteomes" id="UP001567538"/>
    </source>
</evidence>
<dbReference type="PROSITE" id="PS50089">
    <property type="entry name" value="ZF_RING_2"/>
    <property type="match status" value="1"/>
</dbReference>
<dbReference type="EMBL" id="JBEAFC010000008">
    <property type="protein sequence ID" value="KAL1546534.1"/>
    <property type="molecule type" value="Genomic_DNA"/>
</dbReference>
<dbReference type="CDD" id="cd16472">
    <property type="entry name" value="RING-H2_RNF38-like"/>
    <property type="match status" value="1"/>
</dbReference>
<dbReference type="AlphaFoldDB" id="A0ABD1GU07"/>
<evidence type="ECO:0000256" key="9">
    <source>
        <dbReference type="SAM" id="MobiDB-lite"/>
    </source>
</evidence>
<dbReference type="GO" id="GO:0016020">
    <property type="term" value="C:membrane"/>
    <property type="evidence" value="ECO:0007669"/>
    <property type="project" value="UniProtKB-SubCell"/>
</dbReference>
<keyword evidence="7" id="KW-0472">Membrane</keyword>
<dbReference type="EC" id="2.3.2.27" evidence="11"/>
<gene>
    <name evidence="11" type="ORF">AAHA92_23117</name>
</gene>
<dbReference type="SMART" id="SM00184">
    <property type="entry name" value="RING"/>
    <property type="match status" value="1"/>
</dbReference>
<dbReference type="InterPro" id="IPR013083">
    <property type="entry name" value="Znf_RING/FYVE/PHD"/>
</dbReference>
<evidence type="ECO:0000256" key="6">
    <source>
        <dbReference type="ARBA" id="ARBA00022989"/>
    </source>
</evidence>